<dbReference type="SUPFAM" id="SSF117916">
    <property type="entry name" value="Fe-S cluster assembly (FSCA) domain-like"/>
    <property type="match status" value="1"/>
</dbReference>
<organism evidence="2 3">
    <name type="scientific">Pyrococcus abyssi (strain GE5 / Orsay)</name>
    <dbReference type="NCBI Taxonomy" id="272844"/>
    <lineage>
        <taxon>Archaea</taxon>
        <taxon>Methanobacteriati</taxon>
        <taxon>Methanobacteriota</taxon>
        <taxon>Thermococci</taxon>
        <taxon>Thermococcales</taxon>
        <taxon>Thermococcaceae</taxon>
        <taxon>Pyrococcus</taxon>
    </lineage>
</organism>
<dbReference type="AlphaFoldDB" id="G8ZKP0"/>
<dbReference type="Pfam" id="PF01883">
    <property type="entry name" value="FeS_assembly_P"/>
    <property type="match status" value="1"/>
</dbReference>
<proteinExistence type="predicted"/>
<reference evidence="2 3" key="1">
    <citation type="journal article" date="2012" name="Curr. Microbiol.">
        <title>Re-annotation of two hyperthermophilic archaea Pyrococcus abyssi GE5 and Pyrococcus furiosus DSM 3638.</title>
        <authorList>
            <person name="Gao J."/>
            <person name="Wang J."/>
        </authorList>
    </citation>
    <scope>GENOME REANNOTATION</scope>
    <source>
        <strain evidence="3">GE5 / Orsay</strain>
    </source>
</reference>
<dbReference type="Proteomes" id="UP000009139">
    <property type="component" value="Chromosome"/>
</dbReference>
<protein>
    <recommendedName>
        <fullName evidence="1">MIP18 family-like domain-containing protein</fullName>
    </recommendedName>
</protein>
<dbReference type="RefSeq" id="WP_010868360.1">
    <property type="nucleotide sequence ID" value="NC_000868.1"/>
</dbReference>
<accession>G8ZKP0</accession>
<dbReference type="InterPro" id="IPR002744">
    <property type="entry name" value="MIP18-like"/>
</dbReference>
<dbReference type="EMBL" id="HE613800">
    <property type="protein sequence ID" value="CCE70683.1"/>
    <property type="molecule type" value="Genomic_DNA"/>
</dbReference>
<evidence type="ECO:0000259" key="1">
    <source>
        <dbReference type="Pfam" id="PF01883"/>
    </source>
</evidence>
<name>G8ZKP0_PYRAB</name>
<sequence>MLEGEILKLLRNVKNPFTDRDIVSDGLVSKVIVEDRKVTIFVAFARNTPWKPAAMAMVWPLQAKIVKDIVEVLRDFDVEVIDDMTLQRYYPLEEV</sequence>
<comment type="miscellaneous">
    <text evidence="2">The sequence shown here is derived from an EMBL/GenBank/DDBJ third party annotation (TPA) entry.</text>
</comment>
<dbReference type="InterPro" id="IPR034904">
    <property type="entry name" value="FSCA_dom_sf"/>
</dbReference>
<evidence type="ECO:0000313" key="3">
    <source>
        <dbReference type="Proteomes" id="UP000009139"/>
    </source>
</evidence>
<dbReference type="OrthoDB" id="85788at2157"/>
<gene>
    <name evidence="2" type="ordered locus">PAB1556.1n</name>
</gene>
<feature type="domain" description="MIP18 family-like" evidence="1">
    <location>
        <begin position="5"/>
        <end position="44"/>
    </location>
</feature>
<evidence type="ECO:0000313" key="2">
    <source>
        <dbReference type="EMBL" id="CCE70683.1"/>
    </source>
</evidence>
<dbReference type="Gene3D" id="3.30.300.130">
    <property type="entry name" value="Fe-S cluster assembly (FSCA)"/>
    <property type="match status" value="1"/>
</dbReference>